<reference evidence="2" key="1">
    <citation type="submission" date="2020-07" db="EMBL/GenBank/DDBJ databases">
        <title>Huge and variable diversity of episymbiotic CPR bacteria and DPANN archaea in groundwater ecosystems.</title>
        <authorList>
            <person name="He C.Y."/>
            <person name="Keren R."/>
            <person name="Whittaker M."/>
            <person name="Farag I.F."/>
            <person name="Doudna J."/>
            <person name="Cate J.H.D."/>
            <person name="Banfield J.F."/>
        </authorList>
    </citation>
    <scope>NUCLEOTIDE SEQUENCE</scope>
    <source>
        <strain evidence="2">NC_groundwater_1586_Pr3_B-0.1um_66_15</strain>
    </source>
</reference>
<evidence type="ECO:0000256" key="1">
    <source>
        <dbReference type="SAM" id="MobiDB-lite"/>
    </source>
</evidence>
<evidence type="ECO:0000313" key="3">
    <source>
        <dbReference type="Proteomes" id="UP000782610"/>
    </source>
</evidence>
<feature type="compositionally biased region" description="Acidic residues" evidence="1">
    <location>
        <begin position="137"/>
        <end position="150"/>
    </location>
</feature>
<dbReference type="AlphaFoldDB" id="A0A933L0X1"/>
<organism evidence="2 3">
    <name type="scientific">Devosia nanyangense</name>
    <dbReference type="NCBI Taxonomy" id="1228055"/>
    <lineage>
        <taxon>Bacteria</taxon>
        <taxon>Pseudomonadati</taxon>
        <taxon>Pseudomonadota</taxon>
        <taxon>Alphaproteobacteria</taxon>
        <taxon>Hyphomicrobiales</taxon>
        <taxon>Devosiaceae</taxon>
        <taxon>Devosia</taxon>
    </lineage>
</organism>
<name>A0A933L0X1_9HYPH</name>
<gene>
    <name evidence="2" type="ORF">HY834_05340</name>
</gene>
<feature type="compositionally biased region" description="Acidic residues" evidence="1">
    <location>
        <begin position="117"/>
        <end position="126"/>
    </location>
</feature>
<feature type="compositionally biased region" description="Basic and acidic residues" evidence="1">
    <location>
        <begin position="127"/>
        <end position="136"/>
    </location>
</feature>
<accession>A0A933L0X1</accession>
<dbReference type="EMBL" id="JACRAF010000017">
    <property type="protein sequence ID" value="MBI4921152.1"/>
    <property type="molecule type" value="Genomic_DNA"/>
</dbReference>
<protein>
    <submittedName>
        <fullName evidence="2">Uncharacterized protein</fullName>
    </submittedName>
</protein>
<sequence length="162" mass="17590">MSNAHPGRIIPQDVEPEDGGGEMLSALPVSEAEIEELLYGDDRSAAERVTRLKELAAIVRDQQQSGLDNRDVGALLAGIEQAIAQLSDDLARDLDIVDDTTSMDDDPLGHRETLSPDSDELEEIEADDRASLRDGTEPLDDDALDPEQWDNGDGLNIDRGVN</sequence>
<dbReference type="Proteomes" id="UP000782610">
    <property type="component" value="Unassembled WGS sequence"/>
</dbReference>
<comment type="caution">
    <text evidence="2">The sequence shown here is derived from an EMBL/GenBank/DDBJ whole genome shotgun (WGS) entry which is preliminary data.</text>
</comment>
<evidence type="ECO:0000313" key="2">
    <source>
        <dbReference type="EMBL" id="MBI4921152.1"/>
    </source>
</evidence>
<feature type="compositionally biased region" description="Acidic residues" evidence="1">
    <location>
        <begin position="97"/>
        <end position="106"/>
    </location>
</feature>
<proteinExistence type="predicted"/>
<feature type="region of interest" description="Disordered" evidence="1">
    <location>
        <begin position="97"/>
        <end position="162"/>
    </location>
</feature>
<feature type="region of interest" description="Disordered" evidence="1">
    <location>
        <begin position="1"/>
        <end position="22"/>
    </location>
</feature>